<keyword evidence="2" id="KW-1185">Reference proteome</keyword>
<evidence type="ECO:0000313" key="1">
    <source>
        <dbReference type="EMBL" id="SCZ82092.1"/>
    </source>
</evidence>
<dbReference type="EMBL" id="FMWL01000034">
    <property type="protein sequence ID" value="SCZ82092.1"/>
    <property type="molecule type" value="Genomic_DNA"/>
</dbReference>
<dbReference type="Proteomes" id="UP000199208">
    <property type="component" value="Unassembled WGS sequence"/>
</dbReference>
<evidence type="ECO:0000313" key="2">
    <source>
        <dbReference type="Proteomes" id="UP000199208"/>
    </source>
</evidence>
<sequence>MAVYKQLDRDREARLRKIARLQSMVDELRNEDAVKGEAFIHAVRKLEKKNGGLHRAIKRDSEDDEFMKREMKAFLAQRGYK</sequence>
<name>A0A1G5S6U6_9FIRM</name>
<gene>
    <name evidence="1" type="ORF">SAMN03080599_03349</name>
</gene>
<protein>
    <submittedName>
        <fullName evidence="1">Uncharacterized protein</fullName>
    </submittedName>
</protein>
<accession>A0A1G5S6U6</accession>
<organism evidence="1 2">
    <name type="scientific">Acidaminobacter hydrogenoformans DSM 2784</name>
    <dbReference type="NCBI Taxonomy" id="1120920"/>
    <lineage>
        <taxon>Bacteria</taxon>
        <taxon>Bacillati</taxon>
        <taxon>Bacillota</taxon>
        <taxon>Clostridia</taxon>
        <taxon>Peptostreptococcales</taxon>
        <taxon>Acidaminobacteraceae</taxon>
        <taxon>Acidaminobacter</taxon>
    </lineage>
</organism>
<dbReference type="STRING" id="1120920.SAMN03080599_03349"/>
<dbReference type="AlphaFoldDB" id="A0A1G5S6U6"/>
<dbReference type="RefSeq" id="WP_139159860.1">
    <property type="nucleotide sequence ID" value="NZ_FMWL01000034.1"/>
</dbReference>
<proteinExistence type="predicted"/>
<reference evidence="1 2" key="1">
    <citation type="submission" date="2016-10" db="EMBL/GenBank/DDBJ databases">
        <authorList>
            <person name="de Groot N.N."/>
        </authorList>
    </citation>
    <scope>NUCLEOTIDE SEQUENCE [LARGE SCALE GENOMIC DNA]</scope>
    <source>
        <strain evidence="1 2">DSM 2784</strain>
    </source>
</reference>